<evidence type="ECO:0000313" key="5">
    <source>
        <dbReference type="Proteomes" id="UP000254893"/>
    </source>
</evidence>
<comment type="catalytic activity">
    <reaction evidence="2">
        <text>2,5-diamino-6-hydroxy-4-(5-phosphoribosylamino)-pyrimidine + H2O = 2,5,6-triamino-4-hydroxypyrimidine + D-ribose 5-phosphate</text>
        <dbReference type="Rhea" id="RHEA:23436"/>
        <dbReference type="ChEBI" id="CHEBI:15377"/>
        <dbReference type="ChEBI" id="CHEBI:58614"/>
        <dbReference type="ChEBI" id="CHEBI:78346"/>
        <dbReference type="ChEBI" id="CHEBI:137796"/>
    </reaction>
</comment>
<evidence type="ECO:0000259" key="3">
    <source>
        <dbReference type="Pfam" id="PF08719"/>
    </source>
</evidence>
<accession>A0A380C9T7</accession>
<organism evidence="4 5">
    <name type="scientific">Sphingobacterium spiritivorum</name>
    <name type="common">Flavobacterium spiritivorum</name>
    <dbReference type="NCBI Taxonomy" id="258"/>
    <lineage>
        <taxon>Bacteria</taxon>
        <taxon>Pseudomonadati</taxon>
        <taxon>Bacteroidota</taxon>
        <taxon>Sphingobacteriia</taxon>
        <taxon>Sphingobacteriales</taxon>
        <taxon>Sphingobacteriaceae</taxon>
        <taxon>Sphingobacterium</taxon>
    </lineage>
</organism>
<evidence type="ECO:0000313" key="4">
    <source>
        <dbReference type="EMBL" id="SUJ16218.1"/>
    </source>
</evidence>
<dbReference type="SUPFAM" id="SSF143990">
    <property type="entry name" value="YbiA-like"/>
    <property type="match status" value="1"/>
</dbReference>
<gene>
    <name evidence="4" type="primary">ybiA</name>
    <name evidence="4" type="ORF">NCTC11388_02553</name>
</gene>
<name>A0A380C9T7_SPHSI</name>
<dbReference type="AlphaFoldDB" id="A0A380C9T7"/>
<dbReference type="RefSeq" id="WP_115170383.1">
    <property type="nucleotide sequence ID" value="NZ_UGYW01000002.1"/>
</dbReference>
<dbReference type="InterPro" id="IPR012816">
    <property type="entry name" value="NADAR"/>
</dbReference>
<dbReference type="Proteomes" id="UP000254893">
    <property type="component" value="Unassembled WGS sequence"/>
</dbReference>
<reference evidence="4 5" key="1">
    <citation type="submission" date="2018-06" db="EMBL/GenBank/DDBJ databases">
        <authorList>
            <consortium name="Pathogen Informatics"/>
            <person name="Doyle S."/>
        </authorList>
    </citation>
    <scope>NUCLEOTIDE SEQUENCE [LARGE SCALE GENOMIC DNA]</scope>
    <source>
        <strain evidence="4 5">NCTC11388</strain>
    </source>
</reference>
<proteinExistence type="predicted"/>
<dbReference type="CDD" id="cd15457">
    <property type="entry name" value="NADAR"/>
    <property type="match status" value="1"/>
</dbReference>
<evidence type="ECO:0000256" key="1">
    <source>
        <dbReference type="ARBA" id="ARBA00000022"/>
    </source>
</evidence>
<comment type="catalytic activity">
    <reaction evidence="1">
        <text>5-amino-6-(5-phospho-D-ribosylamino)uracil + H2O = 5,6-diaminouracil + D-ribose 5-phosphate</text>
        <dbReference type="Rhea" id="RHEA:55020"/>
        <dbReference type="ChEBI" id="CHEBI:15377"/>
        <dbReference type="ChEBI" id="CHEBI:46252"/>
        <dbReference type="ChEBI" id="CHEBI:58453"/>
        <dbReference type="ChEBI" id="CHEBI:78346"/>
    </reaction>
</comment>
<dbReference type="Gene3D" id="1.10.357.40">
    <property type="entry name" value="YbiA-like"/>
    <property type="match status" value="1"/>
</dbReference>
<protein>
    <submittedName>
        <fullName evidence="4">Swarming motility protein ybiA</fullName>
    </submittedName>
</protein>
<dbReference type="EMBL" id="UGYW01000002">
    <property type="protein sequence ID" value="SUJ16218.1"/>
    <property type="molecule type" value="Genomic_DNA"/>
</dbReference>
<sequence>MTLSRRKYLKQGSITFKSTKGKFGALSNMAPNFPVTINSLTIRNIEALYQALKFPHKPDIQSQIINSLSPITSKKISRNFNNYVREDWDNVRFKIMKFCIDLKYSHNPESFGSIIKSTGKKNIVEFTIEDKVWGATDEGEFYEGTNALGRLLMDLRLRIIKEEFTMEIPTVSNLKLLNEEIKDVHNKNIQKTIFD</sequence>
<dbReference type="InterPro" id="IPR037238">
    <property type="entry name" value="YbiA-like_sf"/>
</dbReference>
<dbReference type="Pfam" id="PF08719">
    <property type="entry name" value="NADAR"/>
    <property type="match status" value="1"/>
</dbReference>
<feature type="domain" description="NADAR" evidence="3">
    <location>
        <begin position="17"/>
        <end position="159"/>
    </location>
</feature>
<evidence type="ECO:0000256" key="2">
    <source>
        <dbReference type="ARBA" id="ARBA00000751"/>
    </source>
</evidence>